<feature type="compositionally biased region" description="Basic and acidic residues" evidence="1">
    <location>
        <begin position="1506"/>
        <end position="1519"/>
    </location>
</feature>
<feature type="compositionally biased region" description="Basic and acidic residues" evidence="1">
    <location>
        <begin position="34"/>
        <end position="49"/>
    </location>
</feature>
<feature type="region of interest" description="Disordered" evidence="1">
    <location>
        <begin position="205"/>
        <end position="275"/>
    </location>
</feature>
<feature type="compositionally biased region" description="Low complexity" evidence="1">
    <location>
        <begin position="1"/>
        <end position="27"/>
    </location>
</feature>
<evidence type="ECO:0000313" key="4">
    <source>
        <dbReference type="Proteomes" id="UP000231586"/>
    </source>
</evidence>
<gene>
    <name evidence="3" type="ORF">CLV34_1524</name>
</gene>
<evidence type="ECO:0000313" key="3">
    <source>
        <dbReference type="EMBL" id="PJI94040.1"/>
    </source>
</evidence>
<protein>
    <recommendedName>
        <fullName evidence="2">Restriction endonuclease type II-like domain-containing protein</fullName>
    </recommendedName>
</protein>
<dbReference type="SUPFAM" id="SSF52540">
    <property type="entry name" value="P-loop containing nucleoside triphosphate hydrolases"/>
    <property type="match status" value="1"/>
</dbReference>
<feature type="region of interest" description="Disordered" evidence="1">
    <location>
        <begin position="1"/>
        <end position="51"/>
    </location>
</feature>
<dbReference type="InterPro" id="IPR049468">
    <property type="entry name" value="Restrct_endonuc-II-like_dom"/>
</dbReference>
<feature type="region of interest" description="Disordered" evidence="1">
    <location>
        <begin position="1439"/>
        <end position="1519"/>
    </location>
</feature>
<name>A0A2M8WSZ2_9MICO</name>
<feature type="compositionally biased region" description="Low complexity" evidence="1">
    <location>
        <begin position="1439"/>
        <end position="1455"/>
    </location>
</feature>
<feature type="compositionally biased region" description="Low complexity" evidence="1">
    <location>
        <begin position="241"/>
        <end position="254"/>
    </location>
</feature>
<dbReference type="Proteomes" id="UP000231586">
    <property type="component" value="Unassembled WGS sequence"/>
</dbReference>
<feature type="compositionally biased region" description="Low complexity" evidence="1">
    <location>
        <begin position="1480"/>
        <end position="1493"/>
    </location>
</feature>
<evidence type="ECO:0000259" key="2">
    <source>
        <dbReference type="Pfam" id="PF18741"/>
    </source>
</evidence>
<keyword evidence="4" id="KW-1185">Reference proteome</keyword>
<accession>A0A2M8WSZ2</accession>
<feature type="domain" description="Restriction endonuclease type II-like" evidence="2">
    <location>
        <begin position="1274"/>
        <end position="1367"/>
    </location>
</feature>
<reference evidence="3 4" key="1">
    <citation type="submission" date="2017-11" db="EMBL/GenBank/DDBJ databases">
        <title>Genomic Encyclopedia of Archaeal and Bacterial Type Strains, Phase II (KMG-II): From Individual Species to Whole Genera.</title>
        <authorList>
            <person name="Goeker M."/>
        </authorList>
    </citation>
    <scope>NUCLEOTIDE SEQUENCE [LARGE SCALE GENOMIC DNA]</scope>
    <source>
        <strain evidence="3 4">DSM 22413</strain>
    </source>
</reference>
<proteinExistence type="predicted"/>
<dbReference type="Pfam" id="PF18741">
    <property type="entry name" value="MTES_1575"/>
    <property type="match status" value="1"/>
</dbReference>
<comment type="caution">
    <text evidence="3">The sequence shown here is derived from an EMBL/GenBank/DDBJ whole genome shotgun (WGS) entry which is preliminary data.</text>
</comment>
<evidence type="ECO:0000256" key="1">
    <source>
        <dbReference type="SAM" id="MobiDB-lite"/>
    </source>
</evidence>
<dbReference type="InterPro" id="IPR027417">
    <property type="entry name" value="P-loop_NTPase"/>
</dbReference>
<dbReference type="EMBL" id="PGTZ01000007">
    <property type="protein sequence ID" value="PJI94040.1"/>
    <property type="molecule type" value="Genomic_DNA"/>
</dbReference>
<feature type="compositionally biased region" description="Acidic residues" evidence="1">
    <location>
        <begin position="255"/>
        <end position="265"/>
    </location>
</feature>
<sequence>MPDPAADAAVPSPAGTSAAPAADGQHPAAPPTDGRAERPAARPTDRPLPTDEAVGYALDSWRAAIVGLVGGSSLLDVTVLGDAVVDLSAAHPSGLAQLLAGRPTRLSNLFREPDALPAARRSARAVVAHTQDVTQRYGTAPTYLAIGVASWEPRPGEVVGSDDVGALARVATSPVRRVLSPSGAPSGTAPEATADGVLLVQDASGRVGPAEDGAPTGPTAHGTDHPDAVAELDAPAATDRPAGASSSLASPSDASTDDDAAEPAEPEGVPGLPATVHAPVLLRSLTIRPSGRGDTDFELTLEPTVEINSLLARALRDHGALIDPVSLAQGAFTGVGFDPSQVMARIRTLGTAVLDGFDLVDRTLVGSFVHPGQHLVDDLDELAPSLTRHEVVAALAGSSDVPVPLGGPLPARTTGDGDPALERGVGDLDATQRYVVDVLATGRHFAVDAPSGSDVVGTVAALVAEAAASGRHVLYVAGHRRAAEAVCGRLGDLGLGELTFEISTDPDWRPAAANRLLTAMAAEPAQIDLAAHAETMDALVGSRARLTAYIGALHLPREPFGVSAYEALQALARLTSERPAPATEVRLSAQTALGLDEAERAARSADLRRAAELGAFTLGATSTPWFGADLTTDDDAHAALARLDRLREHTLPRLRREIDAVSSSTGLAPATTLQGWHDVLEMLGGMRGTLDVFQPLVFEQSVADMVQATATKQWRLEHGIEMGSVVRRRLVRGARDLLRPGVRVDDLHAALLEVEAQRAVWATYSPAGGWPRLPTGLSDIEATAEAVRIDVDELSAVLAGTPGGAGLADLTFDDLEARLTVLADDRAALDTLPERTAAVRRVRAAGLGDLVEDLQRRTVPAGLVSAELDLAWWGSVFEQIVASDPALGGQDGPGLDALAARFRDLDRRHVEALPTAVLNEVRARTVAAMRADPEDTQALFGELLEGRMRSVRELHEKRPDLVRALRPVVVSTPTLVPQLEPATRTVDLVVLDAVQHVPVETLLSAIVRGRQVVVVGDVRAASGTAVRELARVLPTITLPSTATRRDPHLVRFLADHGYAGVLTPAPLPSSTPRVHLHLVDGNGMPDPASGAVESTQAEVDRVVELAIEHAMLRPEQTLAIVAVTPVHAARIRVALLAEVRRNPGLAGFFAGNRPEPVVVADLASVAGLSRDAVVLTLGFGKTPHGRVLHRFGQVGDAGGEALLLDAVGTTRERLDVISCFRAEELDPERLRGAGSRLLRDLLAFVEERDGAADPLVLWNGVDVGSSADRLVLDLAERLWRLGLVVETDYGPDPADRIPLVAGHPDLPGELLVAVLTDDDAYVAEPSTRVRERQRRARLERLGWTVVQVWAAAAFLDPEKEAERIRRAVHTARDARLGPRPGASVTGSIPRLVVDHAGHAVGPAAVGPAAAGPATPQAARAAVPALAERRDDDVVAHVGGADEPAADVPDVAAPDAETSEAEGSDSDGSGSGGRPRRRVVRQGTEQGTVTGVTQDELDLALPDDGGNDARLRQDVPPHWQ</sequence>
<organism evidence="3 4">
    <name type="scientific">Luteimicrobium subarcticum</name>
    <dbReference type="NCBI Taxonomy" id="620910"/>
    <lineage>
        <taxon>Bacteria</taxon>
        <taxon>Bacillati</taxon>
        <taxon>Actinomycetota</taxon>
        <taxon>Actinomycetes</taxon>
        <taxon>Micrococcales</taxon>
        <taxon>Luteimicrobium</taxon>
    </lineage>
</organism>